<evidence type="ECO:0000313" key="1">
    <source>
        <dbReference type="EMBL" id="NMF93086.1"/>
    </source>
</evidence>
<name>A0ABX1N1Q9_9RHOO</name>
<proteinExistence type="predicted"/>
<reference evidence="1" key="1">
    <citation type="submission" date="2019-12" db="EMBL/GenBank/DDBJ databases">
        <title>Comparative genomics gives insights into the taxonomy of the Azoarcus-Aromatoleum group and reveals separate origins of nif in the plant-associated Azoarcus and non-plant-associated Aromatoleum sub-groups.</title>
        <authorList>
            <person name="Lafos M."/>
            <person name="Maluk M."/>
            <person name="Batista M."/>
            <person name="Junghare M."/>
            <person name="Carmona M."/>
            <person name="Faoro H."/>
            <person name="Cruz L.M."/>
            <person name="Battistoni F."/>
            <person name="De Souza E."/>
            <person name="Pedrosa F."/>
            <person name="Chen W.-M."/>
            <person name="Poole P.S."/>
            <person name="Dixon R.A."/>
            <person name="James E.K."/>
        </authorList>
    </citation>
    <scope>NUCLEOTIDE SEQUENCE</scope>
    <source>
        <strain evidence="1">U120</strain>
    </source>
</reference>
<organism evidence="1 2">
    <name type="scientific">Aromatoleum buckelii</name>
    <dbReference type="NCBI Taxonomy" id="200254"/>
    <lineage>
        <taxon>Bacteria</taxon>
        <taxon>Pseudomonadati</taxon>
        <taxon>Pseudomonadota</taxon>
        <taxon>Betaproteobacteria</taxon>
        <taxon>Rhodocyclales</taxon>
        <taxon>Rhodocyclaceae</taxon>
        <taxon>Aromatoleum</taxon>
    </lineage>
</organism>
<accession>A0ABX1N1Q9</accession>
<dbReference type="EMBL" id="WTVH01000010">
    <property type="protein sequence ID" value="NMF93086.1"/>
    <property type="molecule type" value="Genomic_DNA"/>
</dbReference>
<dbReference type="Pfam" id="PF16155">
    <property type="entry name" value="PnbB"/>
    <property type="match status" value="1"/>
</dbReference>
<gene>
    <name evidence="1" type="ORF">GO608_07060</name>
</gene>
<dbReference type="RefSeq" id="WP_169198374.1">
    <property type="nucleotide sequence ID" value="NZ_WTVH02000008.1"/>
</dbReference>
<comment type="caution">
    <text evidence="1">The sequence shown here is derived from an EMBL/GenBank/DDBJ whole genome shotgun (WGS) entry which is preliminary data.</text>
</comment>
<dbReference type="Proteomes" id="UP000601990">
    <property type="component" value="Unassembled WGS sequence"/>
</dbReference>
<protein>
    <submittedName>
        <fullName evidence="1">DUF4863 family protein</fullName>
    </submittedName>
</protein>
<evidence type="ECO:0000313" key="2">
    <source>
        <dbReference type="Proteomes" id="UP000601990"/>
    </source>
</evidence>
<dbReference type="InterPro" id="IPR032345">
    <property type="entry name" value="PnbB"/>
</dbReference>
<sequence>MTAENFRALIANVTEQIQGRPLDKQLEAFLNERFPPGSPEFDAIAAACRDAVAAGWMCEREHGGIKFGRVVKPCPEIHGFSVDVVEMSNVVGPQHAHPNGEIDMIMPLEGDAKFDGHGAGWFVYGPGSVHRPTVSGGRAYVLYLLPQGAIEFTRTAA</sequence>
<keyword evidence="2" id="KW-1185">Reference proteome</keyword>